<evidence type="ECO:0000313" key="4">
    <source>
        <dbReference type="Proteomes" id="UP001597237"/>
    </source>
</evidence>
<gene>
    <name evidence="3" type="ORF">ACFSC0_18020</name>
</gene>
<feature type="signal peptide" evidence="2">
    <location>
        <begin position="1"/>
        <end position="18"/>
    </location>
</feature>
<feature type="region of interest" description="Disordered" evidence="1">
    <location>
        <begin position="90"/>
        <end position="116"/>
    </location>
</feature>
<dbReference type="EMBL" id="JBHUEY010000006">
    <property type="protein sequence ID" value="MFD1785303.1"/>
    <property type="molecule type" value="Genomic_DNA"/>
</dbReference>
<name>A0ABW4N668_9CAUL</name>
<comment type="caution">
    <text evidence="3">The sequence shown here is derived from an EMBL/GenBank/DDBJ whole genome shotgun (WGS) entry which is preliminary data.</text>
</comment>
<keyword evidence="2" id="KW-0732">Signal</keyword>
<evidence type="ECO:0000313" key="3">
    <source>
        <dbReference type="EMBL" id="MFD1785303.1"/>
    </source>
</evidence>
<evidence type="ECO:0000256" key="2">
    <source>
        <dbReference type="SAM" id="SignalP"/>
    </source>
</evidence>
<reference evidence="4" key="1">
    <citation type="journal article" date="2019" name="Int. J. Syst. Evol. Microbiol.">
        <title>The Global Catalogue of Microorganisms (GCM) 10K type strain sequencing project: providing services to taxonomists for standard genome sequencing and annotation.</title>
        <authorList>
            <consortium name="The Broad Institute Genomics Platform"/>
            <consortium name="The Broad Institute Genome Sequencing Center for Infectious Disease"/>
            <person name="Wu L."/>
            <person name="Ma J."/>
        </authorList>
    </citation>
    <scope>NUCLEOTIDE SEQUENCE [LARGE SCALE GENOMIC DNA]</scope>
    <source>
        <strain evidence="4">DFY28</strain>
    </source>
</reference>
<protein>
    <recommendedName>
        <fullName evidence="5">Auto-transporter adhesin head GIN domain-containing protein</fullName>
    </recommendedName>
</protein>
<dbReference type="RefSeq" id="WP_377282255.1">
    <property type="nucleotide sequence ID" value="NZ_JBHRSI010000005.1"/>
</dbReference>
<dbReference type="Proteomes" id="UP001597237">
    <property type="component" value="Unassembled WGS sequence"/>
</dbReference>
<dbReference type="PROSITE" id="PS51257">
    <property type="entry name" value="PROKAR_LIPOPROTEIN"/>
    <property type="match status" value="1"/>
</dbReference>
<sequence length="273" mass="28487">MKALYLIAASAAALSVAACYPAPKRLTRLDCPEAQGALTRIGQAADGRSCAYVSENGAEVSLRIVEVEGGLEATLARLEQELRSYIPPQTAAAPTSADGVENAEAPAETAAASAEADTASGWAGAAAAAQKASAEARADAGGRLNVEVSGDEGAEVVRVDIPGIRIEADEANDEANIQIGKMTIQASDQGATMRTRKDVRLRGEALSREKRGVRARLVIAGDQVEPAWRYLEYEVGGRKTGPLAVALVRAKEGDGMGHDHSDVERLVRRNGGV</sequence>
<accession>A0ABW4N668</accession>
<keyword evidence="4" id="KW-1185">Reference proteome</keyword>
<evidence type="ECO:0000256" key="1">
    <source>
        <dbReference type="SAM" id="MobiDB-lite"/>
    </source>
</evidence>
<proteinExistence type="predicted"/>
<feature type="chain" id="PRO_5046754684" description="Auto-transporter adhesin head GIN domain-containing protein" evidence="2">
    <location>
        <begin position="19"/>
        <end position="273"/>
    </location>
</feature>
<feature type="compositionally biased region" description="Low complexity" evidence="1">
    <location>
        <begin position="103"/>
        <end position="116"/>
    </location>
</feature>
<organism evidence="3 4">
    <name type="scientific">Phenylobacterium terrae</name>
    <dbReference type="NCBI Taxonomy" id="2665495"/>
    <lineage>
        <taxon>Bacteria</taxon>
        <taxon>Pseudomonadati</taxon>
        <taxon>Pseudomonadota</taxon>
        <taxon>Alphaproteobacteria</taxon>
        <taxon>Caulobacterales</taxon>
        <taxon>Caulobacteraceae</taxon>
        <taxon>Phenylobacterium</taxon>
    </lineage>
</organism>
<evidence type="ECO:0008006" key="5">
    <source>
        <dbReference type="Google" id="ProtNLM"/>
    </source>
</evidence>